<dbReference type="Proteomes" id="UP000176527">
    <property type="component" value="Unassembled WGS sequence"/>
</dbReference>
<accession>A0A1F5KA08</accession>
<dbReference type="EMBL" id="MFDE01000038">
    <property type="protein sequence ID" value="OGE37660.1"/>
    <property type="molecule type" value="Genomic_DNA"/>
</dbReference>
<dbReference type="CDD" id="cd10448">
    <property type="entry name" value="GIY-YIG_unchar_3"/>
    <property type="match status" value="1"/>
</dbReference>
<organism evidence="3 4">
    <name type="scientific">Candidatus Daviesbacteria bacterium RIFCSPHIGHO2_12_FULL_37_11</name>
    <dbReference type="NCBI Taxonomy" id="1797777"/>
    <lineage>
        <taxon>Bacteria</taxon>
        <taxon>Candidatus Daviesiibacteriota</taxon>
    </lineage>
</organism>
<dbReference type="SMART" id="SM00465">
    <property type="entry name" value="GIYc"/>
    <property type="match status" value="1"/>
</dbReference>
<dbReference type="PANTHER" id="PTHR34477:SF5">
    <property type="entry name" value="BSL5627 PROTEIN"/>
    <property type="match status" value="1"/>
</dbReference>
<dbReference type="InterPro" id="IPR050190">
    <property type="entry name" value="UPF0213_domain"/>
</dbReference>
<comment type="caution">
    <text evidence="3">The sequence shown here is derived from an EMBL/GenBank/DDBJ whole genome shotgun (WGS) entry which is preliminary data.</text>
</comment>
<dbReference type="InterPro" id="IPR035901">
    <property type="entry name" value="GIY-YIG_endonuc_sf"/>
</dbReference>
<protein>
    <recommendedName>
        <fullName evidence="2">GIY-YIG domain-containing protein</fullName>
    </recommendedName>
</protein>
<dbReference type="InterPro" id="IPR000305">
    <property type="entry name" value="GIY-YIG_endonuc"/>
</dbReference>
<name>A0A1F5KA08_9BACT</name>
<sequence>MKAGYIYILTNFHNSTFYIGVTSNLEKRIYEHKNELLDGFTKKYRLKKLVYFEEYSQIEEAIVREKQLKNWHRDWKINLVKKTNPDLKDLSEGI</sequence>
<comment type="similarity">
    <text evidence="1">Belongs to the UPF0213 family.</text>
</comment>
<evidence type="ECO:0000259" key="2">
    <source>
        <dbReference type="PROSITE" id="PS50164"/>
    </source>
</evidence>
<evidence type="ECO:0000256" key="1">
    <source>
        <dbReference type="ARBA" id="ARBA00007435"/>
    </source>
</evidence>
<dbReference type="PROSITE" id="PS50164">
    <property type="entry name" value="GIY_YIG"/>
    <property type="match status" value="1"/>
</dbReference>
<gene>
    <name evidence="3" type="ORF">A3F00_04380</name>
</gene>
<dbReference type="Pfam" id="PF01541">
    <property type="entry name" value="GIY-YIG"/>
    <property type="match status" value="1"/>
</dbReference>
<dbReference type="PANTHER" id="PTHR34477">
    <property type="entry name" value="UPF0213 PROTEIN YHBQ"/>
    <property type="match status" value="1"/>
</dbReference>
<dbReference type="SUPFAM" id="SSF82771">
    <property type="entry name" value="GIY-YIG endonuclease"/>
    <property type="match status" value="1"/>
</dbReference>
<evidence type="ECO:0000313" key="3">
    <source>
        <dbReference type="EMBL" id="OGE37660.1"/>
    </source>
</evidence>
<dbReference type="AlphaFoldDB" id="A0A1F5KA08"/>
<evidence type="ECO:0000313" key="4">
    <source>
        <dbReference type="Proteomes" id="UP000176527"/>
    </source>
</evidence>
<reference evidence="3 4" key="1">
    <citation type="journal article" date="2016" name="Nat. Commun.">
        <title>Thousands of microbial genomes shed light on interconnected biogeochemical processes in an aquifer system.</title>
        <authorList>
            <person name="Anantharaman K."/>
            <person name="Brown C.T."/>
            <person name="Hug L.A."/>
            <person name="Sharon I."/>
            <person name="Castelle C.J."/>
            <person name="Probst A.J."/>
            <person name="Thomas B.C."/>
            <person name="Singh A."/>
            <person name="Wilkins M.J."/>
            <person name="Karaoz U."/>
            <person name="Brodie E.L."/>
            <person name="Williams K.H."/>
            <person name="Hubbard S.S."/>
            <person name="Banfield J.F."/>
        </authorList>
    </citation>
    <scope>NUCLEOTIDE SEQUENCE [LARGE SCALE GENOMIC DNA]</scope>
</reference>
<dbReference type="Gene3D" id="3.40.1440.10">
    <property type="entry name" value="GIY-YIG endonuclease"/>
    <property type="match status" value="1"/>
</dbReference>
<proteinExistence type="inferred from homology"/>
<feature type="domain" description="GIY-YIG" evidence="2">
    <location>
        <begin position="2"/>
        <end position="79"/>
    </location>
</feature>